<comment type="caution">
    <text evidence="1">The sequence shown here is derived from an EMBL/GenBank/DDBJ whole genome shotgun (WGS) entry which is preliminary data.</text>
</comment>
<dbReference type="AlphaFoldDB" id="A0A6M1LM50"/>
<dbReference type="Gene3D" id="3.40.50.300">
    <property type="entry name" value="P-loop containing nucleotide triphosphate hydrolases"/>
    <property type="match status" value="1"/>
</dbReference>
<gene>
    <name evidence="1" type="ORF">G3576_15510</name>
</gene>
<dbReference type="SUPFAM" id="SSF52540">
    <property type="entry name" value="P-loop containing nucleoside triphosphate hydrolases"/>
    <property type="match status" value="1"/>
</dbReference>
<dbReference type="InterPro" id="IPR027417">
    <property type="entry name" value="P-loop_NTPase"/>
</dbReference>
<evidence type="ECO:0000313" key="1">
    <source>
        <dbReference type="EMBL" id="NGM21430.1"/>
    </source>
</evidence>
<evidence type="ECO:0000313" key="2">
    <source>
        <dbReference type="Proteomes" id="UP000475385"/>
    </source>
</evidence>
<dbReference type="Proteomes" id="UP000475385">
    <property type="component" value="Unassembled WGS sequence"/>
</dbReference>
<keyword evidence="2" id="KW-1185">Reference proteome</keyword>
<protein>
    <recommendedName>
        <fullName evidence="3">Sulfotransferase domain-containing protein</fullName>
    </recommendedName>
</protein>
<dbReference type="EMBL" id="JAAIKB010000005">
    <property type="protein sequence ID" value="NGM21430.1"/>
    <property type="molecule type" value="Genomic_DNA"/>
</dbReference>
<reference evidence="1 2" key="1">
    <citation type="submission" date="2020-03" db="EMBL/GenBank/DDBJ databases">
        <title>Roseomonas stagni sp. nov., isolated from pond water in Japan.</title>
        <authorList>
            <person name="Furuhata K."/>
            <person name="Miyamoto H."/>
            <person name="Goto K."/>
        </authorList>
    </citation>
    <scope>NUCLEOTIDE SEQUENCE [LARGE SCALE GENOMIC DNA]</scope>
    <source>
        <strain evidence="1 2">PeD5</strain>
    </source>
</reference>
<organism evidence="1 2">
    <name type="scientific">Falsiroseomonas algicola</name>
    <dbReference type="NCBI Taxonomy" id="2716930"/>
    <lineage>
        <taxon>Bacteria</taxon>
        <taxon>Pseudomonadati</taxon>
        <taxon>Pseudomonadota</taxon>
        <taxon>Alphaproteobacteria</taxon>
        <taxon>Acetobacterales</taxon>
        <taxon>Roseomonadaceae</taxon>
        <taxon>Falsiroseomonas</taxon>
    </lineage>
</organism>
<evidence type="ECO:0008006" key="3">
    <source>
        <dbReference type="Google" id="ProtNLM"/>
    </source>
</evidence>
<dbReference type="RefSeq" id="WP_164695317.1">
    <property type="nucleotide sequence ID" value="NZ_JAAIKB010000005.1"/>
</dbReference>
<name>A0A6M1LM50_9PROT</name>
<accession>A0A6M1LM50</accession>
<proteinExistence type="predicted"/>
<sequence length="390" mass="42759">MERTARLILCAGQYGSASTWLYNAVHALAEAEWGPIHRQFADSPDQLPEDVAPDLPMILKSHAPSIGMRWLLARTSGRVILSIREPRDAVASLLGRFQLDYGLASRRVQKSAETLPRLLQGFPCLLLRYEDGFFRDQATLGRIAAFLGLAPSPALLRSVFDALTPDAVRARIDDMLAQGRFGPNPTTHSHDGVTHWHPGHVGDGQPGKFASILTPGQQGDVARRTRNFQRAFDYPIPGPPPIRPGSMLPLEAWGPGLALLDSGFGVPDEDGAWTEGEEAWLDLPMEAGPERRVLLDLELPRPVRPKRPVVNPMRWSLWQEGIEEAPLIDWTEAAATPLRQVAEARLPAMAAPGTCRVAFRFQDLAPAHIAGVAKSRQTLGLRLRAIGLSP</sequence>